<keyword evidence="5" id="KW-1185">Reference proteome</keyword>
<feature type="domain" description="Reverse transcriptase zinc-binding" evidence="3">
    <location>
        <begin position="614"/>
        <end position="706"/>
    </location>
</feature>
<comment type="caution">
    <text evidence="4">The sequence shown here is derived from an EMBL/GenBank/DDBJ whole genome shotgun (WGS) entry which is preliminary data.</text>
</comment>
<dbReference type="Gramene" id="OMO91484">
    <property type="protein sequence ID" value="OMO91484"/>
    <property type="gene ID" value="CCACVL1_07103"/>
</dbReference>
<dbReference type="OrthoDB" id="1936608at2759"/>
<dbReference type="EMBL" id="AWWV01008316">
    <property type="protein sequence ID" value="OMO91484.1"/>
    <property type="molecule type" value="Genomic_DNA"/>
</dbReference>
<dbReference type="GO" id="GO:0003676">
    <property type="term" value="F:nucleic acid binding"/>
    <property type="evidence" value="ECO:0007669"/>
    <property type="project" value="InterPro"/>
</dbReference>
<dbReference type="SUPFAM" id="SSF56672">
    <property type="entry name" value="DNA/RNA polymerases"/>
    <property type="match status" value="1"/>
</dbReference>
<organism evidence="4 5">
    <name type="scientific">Corchorus capsularis</name>
    <name type="common">Jute</name>
    <dbReference type="NCBI Taxonomy" id="210143"/>
    <lineage>
        <taxon>Eukaryota</taxon>
        <taxon>Viridiplantae</taxon>
        <taxon>Streptophyta</taxon>
        <taxon>Embryophyta</taxon>
        <taxon>Tracheophyta</taxon>
        <taxon>Spermatophyta</taxon>
        <taxon>Magnoliopsida</taxon>
        <taxon>eudicotyledons</taxon>
        <taxon>Gunneridae</taxon>
        <taxon>Pentapetalae</taxon>
        <taxon>rosids</taxon>
        <taxon>malvids</taxon>
        <taxon>Malvales</taxon>
        <taxon>Malvaceae</taxon>
        <taxon>Grewioideae</taxon>
        <taxon>Apeibeae</taxon>
        <taxon>Corchorus</taxon>
    </lineage>
</organism>
<dbReference type="Pfam" id="PF13966">
    <property type="entry name" value="zf-RVT"/>
    <property type="match status" value="1"/>
</dbReference>
<evidence type="ECO:0000313" key="4">
    <source>
        <dbReference type="EMBL" id="OMO91484.1"/>
    </source>
</evidence>
<dbReference type="CDD" id="cd01650">
    <property type="entry name" value="RT_nLTR_like"/>
    <property type="match status" value="1"/>
</dbReference>
<dbReference type="InterPro" id="IPR002156">
    <property type="entry name" value="RNaseH_domain"/>
</dbReference>
<reference evidence="4 5" key="1">
    <citation type="submission" date="2013-09" db="EMBL/GenBank/DDBJ databases">
        <title>Corchorus capsularis genome sequencing.</title>
        <authorList>
            <person name="Alam M."/>
            <person name="Haque M.S."/>
            <person name="Islam M.S."/>
            <person name="Emdad E.M."/>
            <person name="Islam M.M."/>
            <person name="Ahmed B."/>
            <person name="Halim A."/>
            <person name="Hossen Q.M.M."/>
            <person name="Hossain M.Z."/>
            <person name="Ahmed R."/>
            <person name="Khan M.M."/>
            <person name="Islam R."/>
            <person name="Rashid M.M."/>
            <person name="Khan S.A."/>
            <person name="Rahman M.S."/>
            <person name="Alam M."/>
        </authorList>
    </citation>
    <scope>NUCLEOTIDE SEQUENCE [LARGE SCALE GENOMIC DNA]</scope>
    <source>
        <strain evidence="5">cv. CVL-1</strain>
        <tissue evidence="4">Whole seedling</tissue>
    </source>
</reference>
<dbReference type="STRING" id="210143.A0A1R3J9H7"/>
<dbReference type="Gene3D" id="3.30.420.10">
    <property type="entry name" value="Ribonuclease H-like superfamily/Ribonuclease H"/>
    <property type="match status" value="1"/>
</dbReference>
<dbReference type="PANTHER" id="PTHR33116:SF86">
    <property type="entry name" value="REVERSE TRANSCRIPTASE DOMAIN-CONTAINING PROTEIN"/>
    <property type="match status" value="1"/>
</dbReference>
<dbReference type="Pfam" id="PF13456">
    <property type="entry name" value="RVT_3"/>
    <property type="match status" value="1"/>
</dbReference>
<dbReference type="Pfam" id="PF00078">
    <property type="entry name" value="RVT_1"/>
    <property type="match status" value="1"/>
</dbReference>
<sequence length="955" mass="109198">MVEFENCRRELEELYRQEEIMWRQRSKALWLKEGDKNTKYFHAVASMRKQRKGIVGIKNEAGLWFSDPLQMEAEFTRYFRNIFTSDTHTMTSIEKVVECLDNRITEDMRLVMDAAYTPEDIKQAAFQMQGDKAPGLDGMTPLFFQKCWHIVGQDVISLALAFLNEGQSLPDINHTNIVLIPKVSSPESPKDFRPISLCNVVFKIISKALANRLNMFLSDIIGDNQSAFVPERMIFDNAMIAFETIHHMSNKRGGRKAYMTLKLDLSKAYDRVEWDFLKLACIKWVSLINGFHRGDIKGVSVSRSAPCVSHLFFADDSILFLRAKESECKNIVNILKDFGIASGQQVNIDKSSIFFSANTPVRLQADIMNSLGVHKILDKDKYLGLPIMIGRSKVREFRYIKDRLIQCVQRWSSKLFFIAGKAVMIQSVAQAIPVYLMSIFRFPKSFIQELNGVIAKFWWGDTDNRRLIHWKSWESLCVSKADGGLGFRDFEAFNLSLLAKQCWRLVQNPNPLCFRILRAKYFPSGLFLSATLGSNPSFLWRNNPPSYAPRPRDGIVKMPMKVAELMDFDSRSWREEKLLELFCIDDVFKIMCLPIPRVSARDSLVWNVTDLGDFSVRSAYYVACKILRNEESQIENRDSVWKLIWNANVLPKMKFFIWRVVLNILPLKTALIRRGLDIDDFCNTCGGREVSAFHVFFECPLSKRVWELSAPWVEPCISDWDGECEFWSYFLSKAARVGCLDKVMCFMWLLWQNRNSCVYDQTCHMPGALTAAGEHMLRQTHGLSPSSQIQFGSGSRRLARLHPPPHGMVKINVDAYFSEQEGVAGLGVVIRGFNGDVMVSASRELLFVSSPLYAEVHALLFAFELALEWDVTNCVIESDCLIAIKEIKSSKPCWWDGGNLIYEIRDLALLFDECVFAHVNREANVLAHRLAALRVNCVWSGCLAPGVCNPNSSHQ</sequence>
<evidence type="ECO:0000259" key="3">
    <source>
        <dbReference type="Pfam" id="PF13966"/>
    </source>
</evidence>
<accession>A0A1R3J9H7</accession>
<proteinExistence type="predicted"/>
<evidence type="ECO:0000313" key="5">
    <source>
        <dbReference type="Proteomes" id="UP000188268"/>
    </source>
</evidence>
<dbReference type="AlphaFoldDB" id="A0A1R3J9H7"/>
<dbReference type="SUPFAM" id="SSF53098">
    <property type="entry name" value="Ribonuclease H-like"/>
    <property type="match status" value="1"/>
</dbReference>
<keyword evidence="4" id="KW-0548">Nucleotidyltransferase</keyword>
<evidence type="ECO:0000259" key="1">
    <source>
        <dbReference type="Pfam" id="PF00078"/>
    </source>
</evidence>
<dbReference type="GO" id="GO:0003964">
    <property type="term" value="F:RNA-directed DNA polymerase activity"/>
    <property type="evidence" value="ECO:0007669"/>
    <property type="project" value="UniProtKB-KW"/>
</dbReference>
<feature type="domain" description="Reverse transcriptase" evidence="1">
    <location>
        <begin position="180"/>
        <end position="277"/>
    </location>
</feature>
<protein>
    <submittedName>
        <fullName evidence="4">Reverse transcriptase</fullName>
    </submittedName>
</protein>
<dbReference type="GO" id="GO:0004523">
    <property type="term" value="F:RNA-DNA hybrid ribonuclease activity"/>
    <property type="evidence" value="ECO:0007669"/>
    <property type="project" value="InterPro"/>
</dbReference>
<dbReference type="InterPro" id="IPR043502">
    <property type="entry name" value="DNA/RNA_pol_sf"/>
</dbReference>
<dbReference type="CDD" id="cd06222">
    <property type="entry name" value="RNase_H_like"/>
    <property type="match status" value="1"/>
</dbReference>
<dbReference type="InterPro" id="IPR036397">
    <property type="entry name" value="RNaseH_sf"/>
</dbReference>
<dbReference type="Proteomes" id="UP000188268">
    <property type="component" value="Unassembled WGS sequence"/>
</dbReference>
<dbReference type="InterPro" id="IPR012337">
    <property type="entry name" value="RNaseH-like_sf"/>
</dbReference>
<dbReference type="InterPro" id="IPR000477">
    <property type="entry name" value="RT_dom"/>
</dbReference>
<gene>
    <name evidence="4" type="ORF">CCACVL1_07103</name>
</gene>
<name>A0A1R3J9H7_COCAP</name>
<dbReference type="PANTHER" id="PTHR33116">
    <property type="entry name" value="REVERSE TRANSCRIPTASE ZINC-BINDING DOMAIN-CONTAINING PROTEIN-RELATED-RELATED"/>
    <property type="match status" value="1"/>
</dbReference>
<dbReference type="InterPro" id="IPR026960">
    <property type="entry name" value="RVT-Znf"/>
</dbReference>
<keyword evidence="4" id="KW-0808">Transferase</keyword>
<keyword evidence="4" id="KW-0695">RNA-directed DNA polymerase</keyword>
<feature type="domain" description="RNase H type-1" evidence="2">
    <location>
        <begin position="812"/>
        <end position="932"/>
    </location>
</feature>
<evidence type="ECO:0000259" key="2">
    <source>
        <dbReference type="Pfam" id="PF13456"/>
    </source>
</evidence>
<dbReference type="InterPro" id="IPR044730">
    <property type="entry name" value="RNase_H-like_dom_plant"/>
</dbReference>
<dbReference type="OMA" id="ESECKNI"/>